<keyword evidence="2" id="KW-1133">Transmembrane helix</keyword>
<dbReference type="InterPro" id="IPR010539">
    <property type="entry name" value="BaxI_1-like"/>
</dbReference>
<proteinExistence type="predicted"/>
<feature type="transmembrane region" description="Helical" evidence="2">
    <location>
        <begin position="236"/>
        <end position="259"/>
    </location>
</feature>
<gene>
    <name evidence="3" type="ORF">NCTC11636_02186</name>
</gene>
<dbReference type="Pfam" id="PF12811">
    <property type="entry name" value="BaxI_1"/>
    <property type="match status" value="1"/>
</dbReference>
<keyword evidence="4" id="KW-1185">Reference proteome</keyword>
<dbReference type="OrthoDB" id="116480at2"/>
<evidence type="ECO:0000256" key="2">
    <source>
        <dbReference type="SAM" id="Phobius"/>
    </source>
</evidence>
<evidence type="ECO:0000313" key="4">
    <source>
        <dbReference type="Proteomes" id="UP000266895"/>
    </source>
</evidence>
<accession>A0A3S4RXW6</accession>
<dbReference type="KEGG" id="ahw:NCTC11636_02186"/>
<dbReference type="EMBL" id="LR134350">
    <property type="protein sequence ID" value="VEG29712.1"/>
    <property type="molecule type" value="Genomic_DNA"/>
</dbReference>
<evidence type="ECO:0000313" key="3">
    <source>
        <dbReference type="EMBL" id="VEG29712.1"/>
    </source>
</evidence>
<name>A0A3S4RXW6_9ACTO</name>
<feature type="compositionally biased region" description="Low complexity" evidence="1">
    <location>
        <begin position="24"/>
        <end position="41"/>
    </location>
</feature>
<feature type="transmembrane region" description="Helical" evidence="2">
    <location>
        <begin position="203"/>
        <end position="224"/>
    </location>
</feature>
<dbReference type="AlphaFoldDB" id="A0A3S4RXW6"/>
<evidence type="ECO:0000256" key="1">
    <source>
        <dbReference type="SAM" id="MobiDB-lite"/>
    </source>
</evidence>
<dbReference type="Proteomes" id="UP000266895">
    <property type="component" value="Chromosome"/>
</dbReference>
<dbReference type="PANTHER" id="PTHR41282">
    <property type="entry name" value="CONSERVED TRANSMEMBRANE PROTEIN-RELATED"/>
    <property type="match status" value="1"/>
</dbReference>
<feature type="transmembrane region" description="Helical" evidence="2">
    <location>
        <begin position="118"/>
        <end position="140"/>
    </location>
</feature>
<sequence length="339" mass="35684">MSNPFFSRSDAFNGRGPVVEQTTPAGYPAMPGYQPGQYGQPGQVGGPVGPATAQAGYGRTAVNQYGQPVPTAADAQAAMNQYTGYGSVSPQQLAGLESQYAAPAATNVDRGRMTYDDVIVRTAMMFAVIVGVGAVSWVLATTPATAGLGFMLMVGGALGALALGLVNSFKREPSPVLILLYSVFEGAMLGAFSGVMNAAYPGIVVQAVTGTLAVFLFMLVAYRIGFRLTGRGKRILLFAVGGYALFSLVNFGLMVLGVNDSPWGMRTSMEIMGIPLGLILGPLAIFMAALCLAMDFESIENGVRYGLPKKYAWAGAFGLVVTLVWLYLEILRLLAILRD</sequence>
<feature type="region of interest" description="Disordered" evidence="1">
    <location>
        <begin position="1"/>
        <end position="51"/>
    </location>
</feature>
<feature type="transmembrane region" description="Helical" evidence="2">
    <location>
        <begin position="146"/>
        <end position="166"/>
    </location>
</feature>
<keyword evidence="2" id="KW-0812">Transmembrane</keyword>
<organism evidence="3 4">
    <name type="scientific">Actinomyces howellii</name>
    <dbReference type="NCBI Taxonomy" id="52771"/>
    <lineage>
        <taxon>Bacteria</taxon>
        <taxon>Bacillati</taxon>
        <taxon>Actinomycetota</taxon>
        <taxon>Actinomycetes</taxon>
        <taxon>Actinomycetales</taxon>
        <taxon>Actinomycetaceae</taxon>
        <taxon>Actinomyces</taxon>
    </lineage>
</organism>
<protein>
    <submittedName>
        <fullName evidence="3">Predicted membrane protein</fullName>
    </submittedName>
</protein>
<feature type="transmembrane region" description="Helical" evidence="2">
    <location>
        <begin position="311"/>
        <end position="328"/>
    </location>
</feature>
<feature type="transmembrane region" description="Helical" evidence="2">
    <location>
        <begin position="178"/>
        <end position="197"/>
    </location>
</feature>
<dbReference type="RefSeq" id="WP_126383131.1">
    <property type="nucleotide sequence ID" value="NZ_LR134350.1"/>
</dbReference>
<reference evidence="3 4" key="1">
    <citation type="submission" date="2018-12" db="EMBL/GenBank/DDBJ databases">
        <authorList>
            <consortium name="Pathogen Informatics"/>
        </authorList>
    </citation>
    <scope>NUCLEOTIDE SEQUENCE [LARGE SCALE GENOMIC DNA]</scope>
    <source>
        <strain evidence="3 4">NCTC11636</strain>
    </source>
</reference>
<keyword evidence="2" id="KW-0472">Membrane</keyword>
<dbReference type="PANTHER" id="PTHR41282:SF1">
    <property type="entry name" value="CONSERVED TRANSMEMBRANE PROTEIN-RELATED"/>
    <property type="match status" value="1"/>
</dbReference>
<feature type="transmembrane region" description="Helical" evidence="2">
    <location>
        <begin position="271"/>
        <end position="290"/>
    </location>
</feature>